<keyword evidence="10" id="KW-1185">Reference proteome</keyword>
<evidence type="ECO:0000313" key="10">
    <source>
        <dbReference type="Proteomes" id="UP001292094"/>
    </source>
</evidence>
<dbReference type="Gene3D" id="1.10.530.10">
    <property type="match status" value="1"/>
</dbReference>
<protein>
    <recommendedName>
        <fullName evidence="2">lysozyme</fullName>
        <ecNumber evidence="2">3.2.1.17</ecNumber>
    </recommendedName>
</protein>
<keyword evidence="7" id="KW-0326">Glycosidase</keyword>
<evidence type="ECO:0000313" key="9">
    <source>
        <dbReference type="EMBL" id="KAK4297127.1"/>
    </source>
</evidence>
<name>A0AAE1NXV7_9EUCA</name>
<dbReference type="PANTHER" id="PTHR11195">
    <property type="entry name" value="DESTABILASE-RELATED"/>
    <property type="match status" value="1"/>
</dbReference>
<evidence type="ECO:0000256" key="1">
    <source>
        <dbReference type="ARBA" id="ARBA00000632"/>
    </source>
</evidence>
<dbReference type="Proteomes" id="UP001292094">
    <property type="component" value="Unassembled WGS sequence"/>
</dbReference>
<feature type="disulfide bond" evidence="8">
    <location>
        <begin position="2"/>
        <end position="9"/>
    </location>
</feature>
<keyword evidence="5" id="KW-0378">Hydrolase</keyword>
<comment type="caution">
    <text evidence="9">The sequence shown here is derived from an EMBL/GenBank/DDBJ whole genome shotgun (WGS) entry which is preliminary data.</text>
</comment>
<organism evidence="9 10">
    <name type="scientific">Petrolisthes manimaculis</name>
    <dbReference type="NCBI Taxonomy" id="1843537"/>
    <lineage>
        <taxon>Eukaryota</taxon>
        <taxon>Metazoa</taxon>
        <taxon>Ecdysozoa</taxon>
        <taxon>Arthropoda</taxon>
        <taxon>Crustacea</taxon>
        <taxon>Multicrustacea</taxon>
        <taxon>Malacostraca</taxon>
        <taxon>Eumalacostraca</taxon>
        <taxon>Eucarida</taxon>
        <taxon>Decapoda</taxon>
        <taxon>Pleocyemata</taxon>
        <taxon>Anomura</taxon>
        <taxon>Galatheoidea</taxon>
        <taxon>Porcellanidae</taxon>
        <taxon>Petrolisthes</taxon>
    </lineage>
</organism>
<dbReference type="GO" id="GO:0003796">
    <property type="term" value="F:lysozyme activity"/>
    <property type="evidence" value="ECO:0007669"/>
    <property type="project" value="UniProtKB-EC"/>
</dbReference>
<feature type="disulfide bond" evidence="8">
    <location>
        <begin position="16"/>
        <end position="25"/>
    </location>
</feature>
<sequence>MCYASSEGCSMPSPACSVSGGIEVCGPWAITLGYWIDGGRHGEDFYTCGSDWDCSEATVRSYLSRWVTTPDATCETYARTHVGGPYGADADYTLEYWYSVKDCLDYGLFTPPPLS</sequence>
<comment type="catalytic activity">
    <reaction evidence="1">
        <text>Hydrolysis of (1-&gt;4)-beta-linkages between N-acetylmuramic acid and N-acetyl-D-glucosamine residues in a peptidoglycan and between N-acetyl-D-glucosamine residues in chitodextrins.</text>
        <dbReference type="EC" id="3.2.1.17"/>
    </reaction>
</comment>
<evidence type="ECO:0000256" key="8">
    <source>
        <dbReference type="PIRSR" id="PIRSR608597-3"/>
    </source>
</evidence>
<feature type="disulfide bond" evidence="8">
    <location>
        <begin position="48"/>
        <end position="54"/>
    </location>
</feature>
<gene>
    <name evidence="9" type="ORF">Pmani_030431</name>
</gene>
<dbReference type="EMBL" id="JAWZYT010003707">
    <property type="protein sequence ID" value="KAK4297127.1"/>
    <property type="molecule type" value="Genomic_DNA"/>
</dbReference>
<dbReference type="GO" id="GO:0031640">
    <property type="term" value="P:killing of cells of another organism"/>
    <property type="evidence" value="ECO:0007669"/>
    <property type="project" value="UniProtKB-KW"/>
</dbReference>
<reference evidence="9" key="1">
    <citation type="submission" date="2023-11" db="EMBL/GenBank/DDBJ databases">
        <title>Genome assemblies of two species of porcelain crab, Petrolisthes cinctipes and Petrolisthes manimaculis (Anomura: Porcellanidae).</title>
        <authorList>
            <person name="Angst P."/>
        </authorList>
    </citation>
    <scope>NUCLEOTIDE SEQUENCE</scope>
    <source>
        <strain evidence="9">PB745_02</strain>
        <tissue evidence="9">Gill</tissue>
    </source>
</reference>
<dbReference type="AlphaFoldDB" id="A0AAE1NXV7"/>
<dbReference type="PANTHER" id="PTHR11195:SF13">
    <property type="entry name" value="INVERTEBRATE-TYPE LYSOZYME 2-RELATED"/>
    <property type="match status" value="1"/>
</dbReference>
<evidence type="ECO:0000256" key="6">
    <source>
        <dbReference type="ARBA" id="ARBA00023157"/>
    </source>
</evidence>
<dbReference type="PROSITE" id="PS51909">
    <property type="entry name" value="LYSOZYME_I"/>
    <property type="match status" value="1"/>
</dbReference>
<dbReference type="InterPro" id="IPR008597">
    <property type="entry name" value="Invert_lysozyme"/>
</dbReference>
<keyword evidence="3" id="KW-0929">Antimicrobial</keyword>
<dbReference type="Pfam" id="PF05497">
    <property type="entry name" value="Destabilase"/>
    <property type="match status" value="1"/>
</dbReference>
<keyword evidence="4" id="KW-0081">Bacteriolytic enzyme</keyword>
<proteinExistence type="predicted"/>
<dbReference type="GO" id="GO:0042742">
    <property type="term" value="P:defense response to bacterium"/>
    <property type="evidence" value="ECO:0007669"/>
    <property type="project" value="UniProtKB-KW"/>
</dbReference>
<evidence type="ECO:0000256" key="2">
    <source>
        <dbReference type="ARBA" id="ARBA00012732"/>
    </source>
</evidence>
<evidence type="ECO:0000256" key="7">
    <source>
        <dbReference type="ARBA" id="ARBA00023295"/>
    </source>
</evidence>
<evidence type="ECO:0000256" key="3">
    <source>
        <dbReference type="ARBA" id="ARBA00022529"/>
    </source>
</evidence>
<keyword evidence="6 8" id="KW-1015">Disulfide bond</keyword>
<evidence type="ECO:0000256" key="4">
    <source>
        <dbReference type="ARBA" id="ARBA00022638"/>
    </source>
</evidence>
<dbReference type="EC" id="3.2.1.17" evidence="2"/>
<accession>A0AAE1NXV7</accession>
<evidence type="ECO:0000256" key="5">
    <source>
        <dbReference type="ARBA" id="ARBA00022801"/>
    </source>
</evidence>